<evidence type="ECO:0000259" key="1">
    <source>
        <dbReference type="Pfam" id="PF02558"/>
    </source>
</evidence>
<dbReference type="SUPFAM" id="SSF48179">
    <property type="entry name" value="6-phosphogluconate dehydrogenase C-terminal domain-like"/>
    <property type="match status" value="1"/>
</dbReference>
<organism evidence="3 4">
    <name type="scientific">Kitasatospora phosalacinea</name>
    <dbReference type="NCBI Taxonomy" id="2065"/>
    <lineage>
        <taxon>Bacteria</taxon>
        <taxon>Bacillati</taxon>
        <taxon>Actinomycetota</taxon>
        <taxon>Actinomycetes</taxon>
        <taxon>Kitasatosporales</taxon>
        <taxon>Streptomycetaceae</taxon>
        <taxon>Kitasatospora</taxon>
    </lineage>
</organism>
<proteinExistence type="predicted"/>
<evidence type="ECO:0000313" key="3">
    <source>
        <dbReference type="EMBL" id="MFE1355464.1"/>
    </source>
</evidence>
<keyword evidence="4" id="KW-1185">Reference proteome</keyword>
<feature type="domain" description="Ketopantoate reductase N-terminal" evidence="1">
    <location>
        <begin position="5"/>
        <end position="158"/>
    </location>
</feature>
<dbReference type="Proteomes" id="UP001599542">
    <property type="component" value="Unassembled WGS sequence"/>
</dbReference>
<dbReference type="Gene3D" id="3.40.50.720">
    <property type="entry name" value="NAD(P)-binding Rossmann-like Domain"/>
    <property type="match status" value="1"/>
</dbReference>
<dbReference type="InterPro" id="IPR051402">
    <property type="entry name" value="KPR-Related"/>
</dbReference>
<evidence type="ECO:0000313" key="4">
    <source>
        <dbReference type="Proteomes" id="UP001599542"/>
    </source>
</evidence>
<accession>A0ABW6GS55</accession>
<name>A0ABW6GS55_9ACTN</name>
<reference evidence="3 4" key="1">
    <citation type="submission" date="2024-09" db="EMBL/GenBank/DDBJ databases">
        <title>The Natural Products Discovery Center: Release of the First 8490 Sequenced Strains for Exploring Actinobacteria Biosynthetic Diversity.</title>
        <authorList>
            <person name="Kalkreuter E."/>
            <person name="Kautsar S.A."/>
            <person name="Yang D."/>
            <person name="Bader C.D."/>
            <person name="Teijaro C.N."/>
            <person name="Fluegel L."/>
            <person name="Davis C.M."/>
            <person name="Simpson J.R."/>
            <person name="Lauterbach L."/>
            <person name="Steele A.D."/>
            <person name="Gui C."/>
            <person name="Meng S."/>
            <person name="Li G."/>
            <person name="Viehrig K."/>
            <person name="Ye F."/>
            <person name="Su P."/>
            <person name="Kiefer A.F."/>
            <person name="Nichols A."/>
            <person name="Cepeda A.J."/>
            <person name="Yan W."/>
            <person name="Fan B."/>
            <person name="Jiang Y."/>
            <person name="Adhikari A."/>
            <person name="Zheng C.-J."/>
            <person name="Schuster L."/>
            <person name="Cowan T.M."/>
            <person name="Smanski M.J."/>
            <person name="Chevrette M.G."/>
            <person name="De Carvalho L.P.S."/>
            <person name="Shen B."/>
        </authorList>
    </citation>
    <scope>NUCLEOTIDE SEQUENCE [LARGE SCALE GENOMIC DNA]</scope>
    <source>
        <strain evidence="3 4">NPDC058753</strain>
    </source>
</reference>
<dbReference type="InterPro" id="IPR013328">
    <property type="entry name" value="6PGD_dom2"/>
</dbReference>
<dbReference type="SUPFAM" id="SSF51735">
    <property type="entry name" value="NAD(P)-binding Rossmann-fold domains"/>
    <property type="match status" value="1"/>
</dbReference>
<feature type="domain" description="Ketopantoate reductase C-terminal" evidence="2">
    <location>
        <begin position="186"/>
        <end position="308"/>
    </location>
</feature>
<dbReference type="Gene3D" id="1.10.1040.10">
    <property type="entry name" value="N-(1-d-carboxylethyl)-l-norvaline Dehydrogenase, domain 2"/>
    <property type="match status" value="1"/>
</dbReference>
<gene>
    <name evidence="3" type="ORF">ACFW6T_26095</name>
</gene>
<dbReference type="InterPro" id="IPR008927">
    <property type="entry name" value="6-PGluconate_DH-like_C_sf"/>
</dbReference>
<sequence>MRYIFLGAGAVGGTIGGRLHLGGHDVLLVARGPHLAALRADGLRLTVPDGAHRLPVPAVGGPEEVELTPDDVLVLAVKTQHSAALLDAWAPRPVAGGGTAGERLPLVCAQNGVENERLALRRFARVYGMCVWLPCTHLEPGAVSAAGSPRSGVLHLGRYPHGTDGTAARIAADLDDSHFDGYAVADVTAWKYAKLLSNLGNALEAVAGPIDGELRMRAWRALRAEGEAVLAAAGIAYPSEEEQRARRGDRVTLVPLEGAGRGGGSSWQSLVRGTGDIEADYLNGEVVLLGRLHGVPTPLNAAFQRLAAAFAREGRPAGSLPDAELAALLDLP</sequence>
<dbReference type="InterPro" id="IPR013752">
    <property type="entry name" value="KPA_reductase"/>
</dbReference>
<evidence type="ECO:0000259" key="2">
    <source>
        <dbReference type="Pfam" id="PF08546"/>
    </source>
</evidence>
<dbReference type="InterPro" id="IPR036291">
    <property type="entry name" value="NAD(P)-bd_dom_sf"/>
</dbReference>
<protein>
    <submittedName>
        <fullName evidence="3">Ketopantoate reductase family protein</fullName>
    </submittedName>
</protein>
<dbReference type="PANTHER" id="PTHR21708:SF26">
    <property type="entry name" value="2-DEHYDROPANTOATE 2-REDUCTASE"/>
    <property type="match status" value="1"/>
</dbReference>
<dbReference type="RefSeq" id="WP_380329883.1">
    <property type="nucleotide sequence ID" value="NZ_JBHYPW010000061.1"/>
</dbReference>
<dbReference type="Pfam" id="PF08546">
    <property type="entry name" value="ApbA_C"/>
    <property type="match status" value="1"/>
</dbReference>
<dbReference type="InterPro" id="IPR013332">
    <property type="entry name" value="KPR_N"/>
</dbReference>
<dbReference type="Pfam" id="PF02558">
    <property type="entry name" value="ApbA"/>
    <property type="match status" value="1"/>
</dbReference>
<comment type="caution">
    <text evidence="3">The sequence shown here is derived from an EMBL/GenBank/DDBJ whole genome shotgun (WGS) entry which is preliminary data.</text>
</comment>
<dbReference type="PANTHER" id="PTHR21708">
    <property type="entry name" value="PROBABLE 2-DEHYDROPANTOATE 2-REDUCTASE"/>
    <property type="match status" value="1"/>
</dbReference>
<dbReference type="EMBL" id="JBHYPX010000061">
    <property type="protein sequence ID" value="MFE1355464.1"/>
    <property type="molecule type" value="Genomic_DNA"/>
</dbReference>